<dbReference type="EMBL" id="QKZI01000001">
    <property type="protein sequence ID" value="PZX07464.1"/>
    <property type="molecule type" value="Genomic_DNA"/>
</dbReference>
<dbReference type="AlphaFoldDB" id="A0A2W7MQR8"/>
<organism evidence="1 2">
    <name type="scientific">Psychrobacillus insolitus</name>
    <dbReference type="NCBI Taxonomy" id="1461"/>
    <lineage>
        <taxon>Bacteria</taxon>
        <taxon>Bacillati</taxon>
        <taxon>Bacillota</taxon>
        <taxon>Bacilli</taxon>
        <taxon>Bacillales</taxon>
        <taxon>Bacillaceae</taxon>
        <taxon>Psychrobacillus</taxon>
    </lineage>
</organism>
<name>A0A2W7MQR8_9BACI</name>
<protein>
    <submittedName>
        <fullName evidence="1">Uncharacterized protein</fullName>
    </submittedName>
</protein>
<dbReference type="Proteomes" id="UP000248646">
    <property type="component" value="Unassembled WGS sequence"/>
</dbReference>
<gene>
    <name evidence="1" type="ORF">C7437_101581</name>
</gene>
<accession>A0A2W7MQR8</accession>
<reference evidence="1 2" key="1">
    <citation type="submission" date="2018-06" db="EMBL/GenBank/DDBJ databases">
        <title>Genomic Encyclopedia of Type Strains, Phase IV (KMG-IV): sequencing the most valuable type-strain genomes for metagenomic binning, comparative biology and taxonomic classification.</title>
        <authorList>
            <person name="Goeker M."/>
        </authorList>
    </citation>
    <scope>NUCLEOTIDE SEQUENCE [LARGE SCALE GENOMIC DNA]</scope>
    <source>
        <strain evidence="1 2">DSM 5</strain>
    </source>
</reference>
<comment type="caution">
    <text evidence="1">The sequence shown here is derived from an EMBL/GenBank/DDBJ whole genome shotgun (WGS) entry which is preliminary data.</text>
</comment>
<sequence length="29" mass="3507">MEKISLSIGIFIFEFYYFDKYKGLAIQKN</sequence>
<evidence type="ECO:0000313" key="1">
    <source>
        <dbReference type="EMBL" id="PZX07464.1"/>
    </source>
</evidence>
<proteinExistence type="predicted"/>
<evidence type="ECO:0000313" key="2">
    <source>
        <dbReference type="Proteomes" id="UP000248646"/>
    </source>
</evidence>
<keyword evidence="2" id="KW-1185">Reference proteome</keyword>